<name>A0A9Q3L0M2_9BASI</name>
<reference evidence="2" key="1">
    <citation type="submission" date="2021-03" db="EMBL/GenBank/DDBJ databases">
        <title>Draft genome sequence of rust myrtle Austropuccinia psidii MF-1, a brazilian biotype.</title>
        <authorList>
            <person name="Quecine M.C."/>
            <person name="Pachon D.M.R."/>
            <person name="Bonatelli M.L."/>
            <person name="Correr F.H."/>
            <person name="Franceschini L.M."/>
            <person name="Leite T.F."/>
            <person name="Margarido G.R.A."/>
            <person name="Almeida C.A."/>
            <person name="Ferrarezi J.A."/>
            <person name="Labate C.A."/>
        </authorList>
    </citation>
    <scope>NUCLEOTIDE SEQUENCE</scope>
    <source>
        <strain evidence="2">MF-1</strain>
    </source>
</reference>
<evidence type="ECO:0000313" key="2">
    <source>
        <dbReference type="EMBL" id="MBW0589097.1"/>
    </source>
</evidence>
<keyword evidence="3" id="KW-1185">Reference proteome</keyword>
<dbReference type="Proteomes" id="UP000765509">
    <property type="component" value="Unassembled WGS sequence"/>
</dbReference>
<proteinExistence type="predicted"/>
<gene>
    <name evidence="2" type="ORF">O181_128812</name>
</gene>
<dbReference type="AlphaFoldDB" id="A0A9Q3L0M2"/>
<dbReference type="EMBL" id="AVOT02132951">
    <property type="protein sequence ID" value="MBW0589097.1"/>
    <property type="molecule type" value="Genomic_DNA"/>
</dbReference>
<feature type="region of interest" description="Disordered" evidence="1">
    <location>
        <begin position="63"/>
        <end position="107"/>
    </location>
</feature>
<evidence type="ECO:0000313" key="3">
    <source>
        <dbReference type="Proteomes" id="UP000765509"/>
    </source>
</evidence>
<protein>
    <submittedName>
        <fullName evidence="2">Uncharacterized protein</fullName>
    </submittedName>
</protein>
<organism evidence="2 3">
    <name type="scientific">Austropuccinia psidii MF-1</name>
    <dbReference type="NCBI Taxonomy" id="1389203"/>
    <lineage>
        <taxon>Eukaryota</taxon>
        <taxon>Fungi</taxon>
        <taxon>Dikarya</taxon>
        <taxon>Basidiomycota</taxon>
        <taxon>Pucciniomycotina</taxon>
        <taxon>Pucciniomycetes</taxon>
        <taxon>Pucciniales</taxon>
        <taxon>Sphaerophragmiaceae</taxon>
        <taxon>Austropuccinia</taxon>
    </lineage>
</organism>
<sequence length="148" mass="17778">MSQYKQYYTVYKDKYWEMFPQIHQGVMKPCHILKKFVKEEEIVRYSNGWNPLSSKPEIKKIKEYHSKKTEASKEEAPVASGSKPQVKQLPQEGKKGKKKNWRPPYFPGYRIPKIQKDAMENAFNIARTFIEFKDKEKQRMRHPHFPKK</sequence>
<comment type="caution">
    <text evidence="2">The sequence shown here is derived from an EMBL/GenBank/DDBJ whole genome shotgun (WGS) entry which is preliminary data.</text>
</comment>
<evidence type="ECO:0000256" key="1">
    <source>
        <dbReference type="SAM" id="MobiDB-lite"/>
    </source>
</evidence>
<feature type="compositionally biased region" description="Basic and acidic residues" evidence="1">
    <location>
        <begin position="63"/>
        <end position="76"/>
    </location>
</feature>
<accession>A0A9Q3L0M2</accession>